<evidence type="ECO:0000313" key="1">
    <source>
        <dbReference type="EMBL" id="QUP57798.1"/>
    </source>
</evidence>
<dbReference type="Proteomes" id="UP000680989">
    <property type="component" value="Chromosome"/>
</dbReference>
<evidence type="ECO:0000313" key="2">
    <source>
        <dbReference type="Proteomes" id="UP000680989"/>
    </source>
</evidence>
<dbReference type="EMBL" id="CP046674">
    <property type="protein sequence ID" value="QUP57798.1"/>
    <property type="molecule type" value="Genomic_DNA"/>
</dbReference>
<keyword evidence="2" id="KW-1185">Reference proteome</keyword>
<reference evidence="2" key="1">
    <citation type="submission" date="2019-12" db="EMBL/GenBank/DDBJ databases">
        <title>Whole-genome sequence of tobacco pathogen Ralstonia pseudosolanacearum strain RS, originating from Yunnan province of China.</title>
        <authorList>
            <person name="Lu C.-H."/>
        </authorList>
    </citation>
    <scope>NUCLEOTIDE SEQUENCE [LARGE SCALE GENOMIC DNA]</scope>
    <source>
        <strain evidence="2">RS</strain>
    </source>
</reference>
<name>A0ABX7ZS10_9RALS</name>
<organism evidence="1 2">
    <name type="scientific">Ralstonia nicotianae</name>
    <dbReference type="NCBI Taxonomy" id="3037696"/>
    <lineage>
        <taxon>Bacteria</taxon>
        <taxon>Pseudomonadati</taxon>
        <taxon>Pseudomonadota</taxon>
        <taxon>Betaproteobacteria</taxon>
        <taxon>Burkholderiales</taxon>
        <taxon>Burkholderiaceae</taxon>
        <taxon>Ralstonia</taxon>
        <taxon>Ralstonia solanacearum species complex</taxon>
    </lineage>
</organism>
<gene>
    <name evidence="1" type="ORF">GO999_04100</name>
</gene>
<dbReference type="RefSeq" id="WP_211906560.1">
    <property type="nucleotide sequence ID" value="NZ_CP046674.1"/>
</dbReference>
<sequence>MAVCRKVLDISYAKDRGLADWLKQSKQHLVVLTEYFAIEALNARDECGVAENFDILRTYPDQVLVAKPMNPLCQLSPKQLRKRMNLIDSRSTKNFARLSREIGRMHSDHRVQLGVQEKMHEARLYLENLSPAAEAMKDVLSGWLQTFRESDVKILRKENEWTSEFRHNFLKSIIVQSDAMLQLASPAACPSTLQDLLLSMNFAFPLCFSIRSVHRSSKGDPKDIGSRSHRSDLIDSTYCAVALYFDGLLTHDTGARRTFDQARTILSQLLKDAPYMKSIRYEKNWCEQSPL</sequence>
<protein>
    <submittedName>
        <fullName evidence="1">Uncharacterized protein</fullName>
    </submittedName>
</protein>
<accession>A0ABX7ZS10</accession>
<proteinExistence type="predicted"/>